<sequence>MKSHILSFVLFLALSAASFGQAYAQTTFTSKPGGGKWTDASTWTVTGTTTGQTVPTDPTIARGKETNEVIVINSAVVLNQDYAVTGPDGMLTINAGGSLVQDVAGRTLSFGSQSGPDKMRLVTNGVLNVSSLNFYKADADINAPLEAACSITLANQSSLIIDSSVNIDGNLILLQGNNSVESGNLDGAGQVFIDGCVMTQGNGRGLVKDLFGNNLQVCIKGQGSDCGTTGIQGLTCNEFALEEVAQNACAAPLPVQLVSFAARPQEGRVLLSWATASELRSAAFTVERSADGRQFEPVATVEAAGSSNTLRTYSSLDARPLPGLNYYRLRQTDTDGTWSLSRILTVNMQGNAAAPAALEVYGTAALLNVDLQTAGVCQAIRVLDNMGRVLRTEQMPAGLTGSINRQLTLDRSVPGGVYIVQALTSQGMVSKRVMLTN</sequence>
<name>A0A2M9AR05_9BACT</name>
<feature type="chain" id="PRO_5014876818" description="Secreted protein (Por secretion system target)" evidence="1">
    <location>
        <begin position="25"/>
        <end position="437"/>
    </location>
</feature>
<reference evidence="2 3" key="1">
    <citation type="submission" date="2017-11" db="EMBL/GenBank/DDBJ databases">
        <title>Genomic Encyclopedia of Archaeal and Bacterial Type Strains, Phase II (KMG-II): From Individual Species to Whole Genera.</title>
        <authorList>
            <person name="Goeker M."/>
        </authorList>
    </citation>
    <scope>NUCLEOTIDE SEQUENCE [LARGE SCALE GENOMIC DNA]</scope>
    <source>
        <strain evidence="2 3">DSM 11115</strain>
    </source>
</reference>
<evidence type="ECO:0000313" key="3">
    <source>
        <dbReference type="Proteomes" id="UP000228535"/>
    </source>
</evidence>
<gene>
    <name evidence="2" type="ORF">CLV45_4811</name>
</gene>
<dbReference type="RefSeq" id="WP_157807765.1">
    <property type="nucleotide sequence ID" value="NZ_PGFA01000005.1"/>
</dbReference>
<evidence type="ECO:0000256" key="1">
    <source>
        <dbReference type="SAM" id="SignalP"/>
    </source>
</evidence>
<accession>A0A2M9AR05</accession>
<evidence type="ECO:0000313" key="2">
    <source>
        <dbReference type="EMBL" id="PJJ48118.1"/>
    </source>
</evidence>
<dbReference type="OrthoDB" id="868831at2"/>
<proteinExistence type="predicted"/>
<dbReference type="AlphaFoldDB" id="A0A2M9AR05"/>
<keyword evidence="1" id="KW-0732">Signal</keyword>
<dbReference type="EMBL" id="PGFA01000005">
    <property type="protein sequence ID" value="PJJ48118.1"/>
    <property type="molecule type" value="Genomic_DNA"/>
</dbReference>
<dbReference type="Proteomes" id="UP000228535">
    <property type="component" value="Unassembled WGS sequence"/>
</dbReference>
<protein>
    <recommendedName>
        <fullName evidence="4">Secreted protein (Por secretion system target)</fullName>
    </recommendedName>
</protein>
<feature type="signal peptide" evidence="1">
    <location>
        <begin position="1"/>
        <end position="24"/>
    </location>
</feature>
<organism evidence="2 3">
    <name type="scientific">Hymenobacter chitinivorans DSM 11115</name>
    <dbReference type="NCBI Taxonomy" id="1121954"/>
    <lineage>
        <taxon>Bacteria</taxon>
        <taxon>Pseudomonadati</taxon>
        <taxon>Bacteroidota</taxon>
        <taxon>Cytophagia</taxon>
        <taxon>Cytophagales</taxon>
        <taxon>Hymenobacteraceae</taxon>
        <taxon>Hymenobacter</taxon>
    </lineage>
</organism>
<comment type="caution">
    <text evidence="2">The sequence shown here is derived from an EMBL/GenBank/DDBJ whole genome shotgun (WGS) entry which is preliminary data.</text>
</comment>
<evidence type="ECO:0008006" key="4">
    <source>
        <dbReference type="Google" id="ProtNLM"/>
    </source>
</evidence>
<keyword evidence="3" id="KW-1185">Reference proteome</keyword>